<sequence>MLSHESPNEPMAKERFTGIRTNNQFASAKRLNDRTRLVDKRAPLWTKPLNGSVRPDAEAPS</sequence>
<feature type="region of interest" description="Disordered" evidence="1">
    <location>
        <begin position="1"/>
        <end position="34"/>
    </location>
</feature>
<evidence type="ECO:0000313" key="3">
    <source>
        <dbReference type="Proteomes" id="UP000250443"/>
    </source>
</evidence>
<name>A0A2X2CVC1_PSELU</name>
<protein>
    <submittedName>
        <fullName evidence="2">Uncharacterized protein</fullName>
    </submittedName>
</protein>
<proteinExistence type="predicted"/>
<organism evidence="2 3">
    <name type="scientific">Pseudomonas luteola</name>
    <dbReference type="NCBI Taxonomy" id="47886"/>
    <lineage>
        <taxon>Bacteria</taxon>
        <taxon>Pseudomonadati</taxon>
        <taxon>Pseudomonadota</taxon>
        <taxon>Gammaproteobacteria</taxon>
        <taxon>Pseudomonadales</taxon>
        <taxon>Pseudomonadaceae</taxon>
        <taxon>Pseudomonas</taxon>
    </lineage>
</organism>
<dbReference type="Proteomes" id="UP000250443">
    <property type="component" value="Unassembled WGS sequence"/>
</dbReference>
<dbReference type="EMBL" id="UAUF01000009">
    <property type="protein sequence ID" value="SPZ03885.1"/>
    <property type="molecule type" value="Genomic_DNA"/>
</dbReference>
<evidence type="ECO:0000313" key="2">
    <source>
        <dbReference type="EMBL" id="SPZ03885.1"/>
    </source>
</evidence>
<accession>A0A2X2CVC1</accession>
<reference evidence="2 3" key="1">
    <citation type="submission" date="2018-06" db="EMBL/GenBank/DDBJ databases">
        <authorList>
            <consortium name="Pathogen Informatics"/>
            <person name="Doyle S."/>
        </authorList>
    </citation>
    <scope>NUCLEOTIDE SEQUENCE [LARGE SCALE GENOMIC DNA]</scope>
    <source>
        <strain evidence="2 3">NCTC11842</strain>
    </source>
</reference>
<dbReference type="AlphaFoldDB" id="A0A2X2CVC1"/>
<evidence type="ECO:0000256" key="1">
    <source>
        <dbReference type="SAM" id="MobiDB-lite"/>
    </source>
</evidence>
<gene>
    <name evidence="2" type="ORF">NCTC11842_01226</name>
</gene>